<name>A0A3S5CQ22_9PLAT</name>
<feature type="binding site" evidence="9">
    <location>
        <position position="130"/>
    </location>
    <ligand>
        <name>ATP</name>
        <dbReference type="ChEBI" id="CHEBI:30616"/>
    </ligand>
</feature>
<protein>
    <recommendedName>
        <fullName evidence="1">non-specific serine/threonine protein kinase</fullName>
        <ecNumber evidence="1">2.7.11.1</ecNumber>
    </recommendedName>
</protein>
<feature type="domain" description="Protein kinase" evidence="11">
    <location>
        <begin position="101"/>
        <end position="168"/>
    </location>
</feature>
<keyword evidence="3" id="KW-0808">Transferase</keyword>
<sequence length="168" mass="18252">MAAATLGPVASQNGPSSNTTTSSITAVIRSNAPSSGIQILHQQNGTAQQLPINAMPSGHHNHQHSSRSAVPGGGGSRSSTNRSGWRRSEDQQHQQMQIGKYRLIRTIGKGNFAKVKLACHVITGKEVAIKIIDKAQLNPSGRQKVCFVYDYFDQLFVPLLIVIIFQFF</sequence>
<comment type="catalytic activity">
    <reaction evidence="8">
        <text>L-seryl-[protein] + ATP = O-phospho-L-seryl-[protein] + ADP + H(+)</text>
        <dbReference type="Rhea" id="RHEA:17989"/>
        <dbReference type="Rhea" id="RHEA-COMP:9863"/>
        <dbReference type="Rhea" id="RHEA-COMP:11604"/>
        <dbReference type="ChEBI" id="CHEBI:15378"/>
        <dbReference type="ChEBI" id="CHEBI:29999"/>
        <dbReference type="ChEBI" id="CHEBI:30616"/>
        <dbReference type="ChEBI" id="CHEBI:83421"/>
        <dbReference type="ChEBI" id="CHEBI:456216"/>
        <dbReference type="EC" id="2.7.11.1"/>
    </reaction>
</comment>
<keyword evidence="13" id="KW-1185">Reference proteome</keyword>
<evidence type="ECO:0000313" key="12">
    <source>
        <dbReference type="EMBL" id="VEL38910.1"/>
    </source>
</evidence>
<evidence type="ECO:0000256" key="4">
    <source>
        <dbReference type="ARBA" id="ARBA00022741"/>
    </source>
</evidence>
<gene>
    <name evidence="12" type="ORF">PXEA_LOCUS32350</name>
</gene>
<dbReference type="PANTHER" id="PTHR24346">
    <property type="entry name" value="MAP/MICROTUBULE AFFINITY-REGULATING KINASE"/>
    <property type="match status" value="1"/>
</dbReference>
<evidence type="ECO:0000259" key="11">
    <source>
        <dbReference type="PROSITE" id="PS50011"/>
    </source>
</evidence>
<dbReference type="GO" id="GO:0005737">
    <property type="term" value="C:cytoplasm"/>
    <property type="evidence" value="ECO:0007669"/>
    <property type="project" value="TreeGrafter"/>
</dbReference>
<comment type="caution">
    <text evidence="12">The sequence shown here is derived from an EMBL/GenBank/DDBJ whole genome shotgun (WGS) entry which is preliminary data.</text>
</comment>
<dbReference type="GO" id="GO:0050321">
    <property type="term" value="F:tau-protein kinase activity"/>
    <property type="evidence" value="ECO:0007669"/>
    <property type="project" value="TreeGrafter"/>
</dbReference>
<dbReference type="FunFam" id="3.30.200.20:FF:000003">
    <property type="entry name" value="Non-specific serine/threonine protein kinase"/>
    <property type="match status" value="1"/>
</dbReference>
<dbReference type="PANTHER" id="PTHR24346:SF82">
    <property type="entry name" value="KP78A-RELATED"/>
    <property type="match status" value="1"/>
</dbReference>
<evidence type="ECO:0000256" key="7">
    <source>
        <dbReference type="ARBA" id="ARBA00047899"/>
    </source>
</evidence>
<dbReference type="Proteomes" id="UP000784294">
    <property type="component" value="Unassembled WGS sequence"/>
</dbReference>
<keyword evidence="6 9" id="KW-0067">ATP-binding</keyword>
<evidence type="ECO:0000256" key="9">
    <source>
        <dbReference type="PROSITE-ProRule" id="PRU10141"/>
    </source>
</evidence>
<dbReference type="SUPFAM" id="SSF56112">
    <property type="entry name" value="Protein kinase-like (PK-like)"/>
    <property type="match status" value="1"/>
</dbReference>
<evidence type="ECO:0000256" key="5">
    <source>
        <dbReference type="ARBA" id="ARBA00022777"/>
    </source>
</evidence>
<dbReference type="AlphaFoldDB" id="A0A3S5CQ22"/>
<dbReference type="InterPro" id="IPR017441">
    <property type="entry name" value="Protein_kinase_ATP_BS"/>
</dbReference>
<dbReference type="Gene3D" id="3.30.200.20">
    <property type="entry name" value="Phosphorylase Kinase, domain 1"/>
    <property type="match status" value="1"/>
</dbReference>
<comment type="catalytic activity">
    <reaction evidence="7">
        <text>L-threonyl-[protein] + ATP = O-phospho-L-threonyl-[protein] + ADP + H(+)</text>
        <dbReference type="Rhea" id="RHEA:46608"/>
        <dbReference type="Rhea" id="RHEA-COMP:11060"/>
        <dbReference type="Rhea" id="RHEA-COMP:11605"/>
        <dbReference type="ChEBI" id="CHEBI:15378"/>
        <dbReference type="ChEBI" id="CHEBI:30013"/>
        <dbReference type="ChEBI" id="CHEBI:30616"/>
        <dbReference type="ChEBI" id="CHEBI:61977"/>
        <dbReference type="ChEBI" id="CHEBI:456216"/>
        <dbReference type="EC" id="2.7.11.1"/>
    </reaction>
</comment>
<evidence type="ECO:0000256" key="2">
    <source>
        <dbReference type="ARBA" id="ARBA00022527"/>
    </source>
</evidence>
<organism evidence="12 13">
    <name type="scientific">Protopolystoma xenopodis</name>
    <dbReference type="NCBI Taxonomy" id="117903"/>
    <lineage>
        <taxon>Eukaryota</taxon>
        <taxon>Metazoa</taxon>
        <taxon>Spiralia</taxon>
        <taxon>Lophotrochozoa</taxon>
        <taxon>Platyhelminthes</taxon>
        <taxon>Monogenea</taxon>
        <taxon>Polyopisthocotylea</taxon>
        <taxon>Polystomatidea</taxon>
        <taxon>Polystomatidae</taxon>
        <taxon>Protopolystoma</taxon>
    </lineage>
</organism>
<feature type="compositionally biased region" description="Polar residues" evidence="10">
    <location>
        <begin position="10"/>
        <end position="22"/>
    </location>
</feature>
<feature type="region of interest" description="Disordered" evidence="10">
    <location>
        <begin position="50"/>
        <end position="94"/>
    </location>
</feature>
<evidence type="ECO:0000256" key="8">
    <source>
        <dbReference type="ARBA" id="ARBA00048679"/>
    </source>
</evidence>
<reference evidence="12" key="1">
    <citation type="submission" date="2018-11" db="EMBL/GenBank/DDBJ databases">
        <authorList>
            <consortium name="Pathogen Informatics"/>
        </authorList>
    </citation>
    <scope>NUCLEOTIDE SEQUENCE</scope>
</reference>
<accession>A0A3S5CQ22</accession>
<dbReference type="EMBL" id="CAAALY010259429">
    <property type="protein sequence ID" value="VEL38910.1"/>
    <property type="molecule type" value="Genomic_DNA"/>
</dbReference>
<evidence type="ECO:0000256" key="1">
    <source>
        <dbReference type="ARBA" id="ARBA00012513"/>
    </source>
</evidence>
<dbReference type="InterPro" id="IPR000719">
    <property type="entry name" value="Prot_kinase_dom"/>
</dbReference>
<dbReference type="PROSITE" id="PS50011">
    <property type="entry name" value="PROTEIN_KINASE_DOM"/>
    <property type="match status" value="1"/>
</dbReference>
<evidence type="ECO:0000313" key="13">
    <source>
        <dbReference type="Proteomes" id="UP000784294"/>
    </source>
</evidence>
<dbReference type="EC" id="2.7.11.1" evidence="1"/>
<proteinExistence type="predicted"/>
<feature type="region of interest" description="Disordered" evidence="10">
    <location>
        <begin position="1"/>
        <end position="22"/>
    </location>
</feature>
<dbReference type="GO" id="GO:0000226">
    <property type="term" value="P:microtubule cytoskeleton organization"/>
    <property type="evidence" value="ECO:0007669"/>
    <property type="project" value="TreeGrafter"/>
</dbReference>
<dbReference type="GO" id="GO:0035556">
    <property type="term" value="P:intracellular signal transduction"/>
    <property type="evidence" value="ECO:0007669"/>
    <property type="project" value="TreeGrafter"/>
</dbReference>
<dbReference type="OrthoDB" id="193931at2759"/>
<dbReference type="InterPro" id="IPR011009">
    <property type="entry name" value="Kinase-like_dom_sf"/>
</dbReference>
<evidence type="ECO:0000256" key="3">
    <source>
        <dbReference type="ARBA" id="ARBA00022679"/>
    </source>
</evidence>
<evidence type="ECO:0000256" key="10">
    <source>
        <dbReference type="SAM" id="MobiDB-lite"/>
    </source>
</evidence>
<keyword evidence="2" id="KW-0723">Serine/threonine-protein kinase</keyword>
<dbReference type="GO" id="GO:0005524">
    <property type="term" value="F:ATP binding"/>
    <property type="evidence" value="ECO:0007669"/>
    <property type="project" value="UniProtKB-UniRule"/>
</dbReference>
<keyword evidence="5" id="KW-0418">Kinase</keyword>
<evidence type="ECO:0000256" key="6">
    <source>
        <dbReference type="ARBA" id="ARBA00022840"/>
    </source>
</evidence>
<dbReference type="PROSITE" id="PS00107">
    <property type="entry name" value="PROTEIN_KINASE_ATP"/>
    <property type="match status" value="1"/>
</dbReference>
<keyword evidence="4 9" id="KW-0547">Nucleotide-binding</keyword>